<dbReference type="InterPro" id="IPR010985">
    <property type="entry name" value="Ribbon_hlx_hlx"/>
</dbReference>
<dbReference type="Pfam" id="PF23807">
    <property type="entry name" value="RHH_10"/>
    <property type="match status" value="1"/>
</dbReference>
<dbReference type="InterPro" id="IPR056972">
    <property type="entry name" value="RHH_dom-containing"/>
</dbReference>
<comment type="caution">
    <text evidence="2">The sequence shown here is derived from an EMBL/GenBank/DDBJ whole genome shotgun (WGS) entry which is preliminary data.</text>
</comment>
<accession>A0ABS0NVF4</accession>
<evidence type="ECO:0000256" key="1">
    <source>
        <dbReference type="SAM" id="MobiDB-lite"/>
    </source>
</evidence>
<evidence type="ECO:0000313" key="3">
    <source>
        <dbReference type="Proteomes" id="UP001194539"/>
    </source>
</evidence>
<dbReference type="EMBL" id="JACEGD010000002">
    <property type="protein sequence ID" value="MBH5384991.1"/>
    <property type="molecule type" value="Genomic_DNA"/>
</dbReference>
<dbReference type="SUPFAM" id="SSF47598">
    <property type="entry name" value="Ribbon-helix-helix"/>
    <property type="match status" value="1"/>
</dbReference>
<evidence type="ECO:0000313" key="2">
    <source>
        <dbReference type="EMBL" id="MBH5384991.1"/>
    </source>
</evidence>
<dbReference type="RefSeq" id="WP_197964757.1">
    <property type="nucleotide sequence ID" value="NZ_JACEGD010000002.1"/>
</dbReference>
<protein>
    <recommendedName>
        <fullName evidence="4">Plasmid segregation centromere-binding protein ParG</fullName>
    </recommendedName>
</protein>
<reference evidence="2 3" key="1">
    <citation type="submission" date="2020-07" db="EMBL/GenBank/DDBJ databases">
        <title>Bradyrhizobium diversity isolated from nodules of indigenous legumes of Western Australia.</title>
        <authorList>
            <person name="Klepa M.S."/>
        </authorList>
    </citation>
    <scope>NUCLEOTIDE SEQUENCE [LARGE SCALE GENOMIC DNA]</scope>
    <source>
        <strain evidence="2 3">CNPSo 4019</strain>
    </source>
</reference>
<keyword evidence="3" id="KW-1185">Reference proteome</keyword>
<organism evidence="2 3">
    <name type="scientific">Bradyrhizobium diversitatis</name>
    <dbReference type="NCBI Taxonomy" id="2755406"/>
    <lineage>
        <taxon>Bacteria</taxon>
        <taxon>Pseudomonadati</taxon>
        <taxon>Pseudomonadota</taxon>
        <taxon>Alphaproteobacteria</taxon>
        <taxon>Hyphomicrobiales</taxon>
        <taxon>Nitrobacteraceae</taxon>
        <taxon>Bradyrhizobium</taxon>
    </lineage>
</organism>
<sequence>MSERPTKRGFASRPGDAESWIKASDAQPRHMDDTAAFPARLTIDITPALRGRIKVAAFHRGVTVADMLRELLAREFPTDTPESRHERQ</sequence>
<name>A0ABS0NVF4_9BRAD</name>
<dbReference type="Proteomes" id="UP001194539">
    <property type="component" value="Unassembled WGS sequence"/>
</dbReference>
<feature type="region of interest" description="Disordered" evidence="1">
    <location>
        <begin position="1"/>
        <end position="29"/>
    </location>
</feature>
<gene>
    <name evidence="2" type="ORF">H1B27_01685</name>
</gene>
<evidence type="ECO:0008006" key="4">
    <source>
        <dbReference type="Google" id="ProtNLM"/>
    </source>
</evidence>
<proteinExistence type="predicted"/>